<proteinExistence type="predicted"/>
<evidence type="ECO:0000313" key="3">
    <source>
        <dbReference type="Proteomes" id="UP001292094"/>
    </source>
</evidence>
<accession>A0AAE1U2X3</accession>
<organism evidence="2 3">
    <name type="scientific">Petrolisthes manimaculis</name>
    <dbReference type="NCBI Taxonomy" id="1843537"/>
    <lineage>
        <taxon>Eukaryota</taxon>
        <taxon>Metazoa</taxon>
        <taxon>Ecdysozoa</taxon>
        <taxon>Arthropoda</taxon>
        <taxon>Crustacea</taxon>
        <taxon>Multicrustacea</taxon>
        <taxon>Malacostraca</taxon>
        <taxon>Eumalacostraca</taxon>
        <taxon>Eucarida</taxon>
        <taxon>Decapoda</taxon>
        <taxon>Pleocyemata</taxon>
        <taxon>Anomura</taxon>
        <taxon>Galatheoidea</taxon>
        <taxon>Porcellanidae</taxon>
        <taxon>Petrolisthes</taxon>
    </lineage>
</organism>
<gene>
    <name evidence="2" type="ORF">Pmani_020591</name>
</gene>
<protein>
    <submittedName>
        <fullName evidence="2">Uncharacterized protein</fullName>
    </submittedName>
</protein>
<comment type="caution">
    <text evidence="2">The sequence shown here is derived from an EMBL/GenBank/DDBJ whole genome shotgun (WGS) entry which is preliminary data.</text>
</comment>
<dbReference type="EMBL" id="JAWZYT010001982">
    <property type="protein sequence ID" value="KAK4307667.1"/>
    <property type="molecule type" value="Genomic_DNA"/>
</dbReference>
<feature type="transmembrane region" description="Helical" evidence="1">
    <location>
        <begin position="96"/>
        <end position="117"/>
    </location>
</feature>
<keyword evidence="1" id="KW-1133">Transmembrane helix</keyword>
<evidence type="ECO:0000256" key="1">
    <source>
        <dbReference type="SAM" id="Phobius"/>
    </source>
</evidence>
<sequence>MLRQDMMVPNATKSIGALGVTTIVFGAISMLIFGTAIGVTLGYGYFFGRTLYASCVLIPANIGLLYVTSRIIFLITASTFPDAAGLQDLHQNVARLLAFTILTFSVWVTSIVWFVMYNHYDSYYYSYIALFGCSFSYIFGIIMTGLSGGLIMQNRTRTTLAPSETHPLQQVVSRPMQAGHPNPGYAHPPGPIPAYSTSYPERIAPHRY</sequence>
<evidence type="ECO:0000313" key="2">
    <source>
        <dbReference type="EMBL" id="KAK4307667.1"/>
    </source>
</evidence>
<dbReference type="AlphaFoldDB" id="A0AAE1U2X3"/>
<dbReference type="Proteomes" id="UP001292094">
    <property type="component" value="Unassembled WGS sequence"/>
</dbReference>
<feature type="transmembrane region" description="Helical" evidence="1">
    <location>
        <begin position="20"/>
        <end position="45"/>
    </location>
</feature>
<feature type="transmembrane region" description="Helical" evidence="1">
    <location>
        <begin position="51"/>
        <end position="75"/>
    </location>
</feature>
<reference evidence="2" key="1">
    <citation type="submission" date="2023-11" db="EMBL/GenBank/DDBJ databases">
        <title>Genome assemblies of two species of porcelain crab, Petrolisthes cinctipes and Petrolisthes manimaculis (Anomura: Porcellanidae).</title>
        <authorList>
            <person name="Angst P."/>
        </authorList>
    </citation>
    <scope>NUCLEOTIDE SEQUENCE</scope>
    <source>
        <strain evidence="2">PB745_02</strain>
        <tissue evidence="2">Gill</tissue>
    </source>
</reference>
<keyword evidence="1" id="KW-0812">Transmembrane</keyword>
<keyword evidence="1" id="KW-0472">Membrane</keyword>
<feature type="transmembrane region" description="Helical" evidence="1">
    <location>
        <begin position="123"/>
        <end position="146"/>
    </location>
</feature>
<keyword evidence="3" id="KW-1185">Reference proteome</keyword>
<name>A0AAE1U2X3_9EUCA</name>